<dbReference type="AlphaFoldDB" id="A0A7W7S749"/>
<dbReference type="InterPro" id="IPR015500">
    <property type="entry name" value="Peptidase_S8_subtilisin-rel"/>
</dbReference>
<reference evidence="10 11" key="1">
    <citation type="submission" date="2020-08" db="EMBL/GenBank/DDBJ databases">
        <title>Sequencing the genomes of 1000 actinobacteria strains.</title>
        <authorList>
            <person name="Klenk H.-P."/>
        </authorList>
    </citation>
    <scope>NUCLEOTIDE SEQUENCE [LARGE SCALE GENOMIC DNA]</scope>
    <source>
        <strain evidence="10 11">DSM 44786</strain>
    </source>
</reference>
<feature type="chain" id="PRO_5039588915" evidence="8">
    <location>
        <begin position="26"/>
        <end position="1258"/>
    </location>
</feature>
<dbReference type="Gene3D" id="3.40.50.200">
    <property type="entry name" value="Peptidase S8/S53 domain"/>
    <property type="match status" value="1"/>
</dbReference>
<name>A0A7W7S749_9ACTN</name>
<dbReference type="InterPro" id="IPR023828">
    <property type="entry name" value="Peptidase_S8_Ser-AS"/>
</dbReference>
<gene>
    <name evidence="10" type="ORF">F4556_000635</name>
</gene>
<dbReference type="InterPro" id="IPR000209">
    <property type="entry name" value="Peptidase_S8/S53_dom"/>
</dbReference>
<evidence type="ECO:0000256" key="3">
    <source>
        <dbReference type="ARBA" id="ARBA00022801"/>
    </source>
</evidence>
<dbReference type="EMBL" id="JACHJR010000001">
    <property type="protein sequence ID" value="MBB4945100.1"/>
    <property type="molecule type" value="Genomic_DNA"/>
</dbReference>
<evidence type="ECO:0000259" key="9">
    <source>
        <dbReference type="Pfam" id="PF00082"/>
    </source>
</evidence>
<dbReference type="InterPro" id="IPR022398">
    <property type="entry name" value="Peptidase_S8_His-AS"/>
</dbReference>
<protein>
    <submittedName>
        <fullName evidence="10">Subtilisin family serine protease</fullName>
    </submittedName>
</protein>
<evidence type="ECO:0000256" key="8">
    <source>
        <dbReference type="SAM" id="SignalP"/>
    </source>
</evidence>
<keyword evidence="11" id="KW-1185">Reference proteome</keyword>
<evidence type="ECO:0000256" key="6">
    <source>
        <dbReference type="PROSITE-ProRule" id="PRU01240"/>
    </source>
</evidence>
<dbReference type="PROSITE" id="PS00137">
    <property type="entry name" value="SUBTILASE_HIS"/>
    <property type="match status" value="1"/>
</dbReference>
<dbReference type="InterPro" id="IPR050131">
    <property type="entry name" value="Peptidase_S8_subtilisin-like"/>
</dbReference>
<dbReference type="PROSITE" id="PS00136">
    <property type="entry name" value="SUBTILASE_ASP"/>
    <property type="match status" value="1"/>
</dbReference>
<dbReference type="GO" id="GO:0004252">
    <property type="term" value="F:serine-type endopeptidase activity"/>
    <property type="evidence" value="ECO:0007669"/>
    <property type="project" value="UniProtKB-UniRule"/>
</dbReference>
<dbReference type="RefSeq" id="WP_184911429.1">
    <property type="nucleotide sequence ID" value="NZ_JACHJR010000001.1"/>
</dbReference>
<evidence type="ECO:0000313" key="10">
    <source>
        <dbReference type="EMBL" id="MBB4945100.1"/>
    </source>
</evidence>
<keyword evidence="8" id="KW-0732">Signal</keyword>
<keyword evidence="3 6" id="KW-0378">Hydrolase</keyword>
<comment type="similarity">
    <text evidence="1 6 7">Belongs to the peptidase S8 family.</text>
</comment>
<evidence type="ECO:0000256" key="1">
    <source>
        <dbReference type="ARBA" id="ARBA00011073"/>
    </source>
</evidence>
<evidence type="ECO:0000256" key="2">
    <source>
        <dbReference type="ARBA" id="ARBA00022670"/>
    </source>
</evidence>
<sequence>MALPTRVRRALAVAVAGLLGSTALTAPPAAAATGPGLTGATAPASRHTVTLITGEKADLVTDAAGRSRVSLQPDEQGRIPVHFTRQVNGDQYVFPQRAAAALAAGSVDKALFNISALVRQGYDDQGAKALPVIAVYRDQQTADLSAPARSRAAGVKSLKAVHGVAYRADKAAANRTWDTLVDRAGNGRDGLAKLWLDQKVKATLESETGQIGAPAAWALGLGGQGVKVAVLDTGIDADHPDLAGRVLDARNFTSETTGTPDTDVHDAVGHGTFVASEIAGTGAASQGAQRGVAAEAGLLVGKVLDDYGSGTDSQIIAGMQWAVDSGADVASMSLGSAEPTDCTDPMSVAAQNLAKSSKTLFVVAAGNLGRYQSVSSPGCAPDVLTVGAVDSVDRTASFSSRGSVTGVHTLKPEIAAPGVDVTAAAAGGRGVYAYTAMSGTSMATPLVAGAAALLKQRHPDWTADRLKAALVSSADPTLAGDVQQIGGGRLRVGQAVRQTVLGSPAVGFGRFGWPQVKADTRTVQLPYTNTGDAPVRLRLTVQRTDGDDDSAIGSRIVRLGRESVTVPAGATVQVPLTLDPTARLTGGQYGDVTGRVLATDEAGRTVSTPFNAYVEPETLSVRVKLTDRDGRPATGDTGSSVDLIDISQSTGQRAAPDANGDITLRLRPGVFSLTGFVVTPDHRDATGEAAPRSVAAMAMPEFRLTKDTVLTLDARKADRVEVRADRTVRTLDATLELSRWWGDKWVDAIGARIGNAPVELYSWGSGKASTGGFEAGSYLRLGAPPVVFTGAGVTLEPNYLPYAAEAHLPAAGSAGLVAARSASAADLAAAGVTGRLVLLPDDGTDANQVSANAQAAGAVAVLTYRPTPGSFRKNDISTQAPVFQITADQAAELTARLARGTVTLDWVSTPDSPYVYNLAFHDAQQVRGSQRRTVRDRELATVTETWHSLGAATHMFEYADAVRPWNPYAQIPAFQGLVAAPLTRTAYYTADDGQWAHAVQSSWPFAEYLTDLNRSYRKGESRTEEWYRGVLRPTAGTGTDGAARLVGERQGDRIGVDFSRSLWNDADPDHTGTMSNFGDAAGVELLADGTSLGESWYGPFNVWELPTGDARYLLRLTQQRFHHRDVWQRSSAVRTEFSFRSHGDPAVYSQALPLLFPSYDLPVDADNTVAAGPLRIGLSATGQAGWTPGPLGSATLAYSYDDGSTWTPGTLTRSQGRWTAAVDHTGVAAGTKVALRVTLTAADGVSVTQTVADAYAVR</sequence>
<keyword evidence="2 6" id="KW-0645">Protease</keyword>
<dbReference type="InterPro" id="IPR046450">
    <property type="entry name" value="PA_dom_sf"/>
</dbReference>
<proteinExistence type="inferred from homology"/>
<dbReference type="PROSITE" id="PS00138">
    <property type="entry name" value="SUBTILASE_SER"/>
    <property type="match status" value="1"/>
</dbReference>
<dbReference type="Pfam" id="PF00082">
    <property type="entry name" value="Peptidase_S8"/>
    <property type="match status" value="1"/>
</dbReference>
<feature type="active site" description="Charge relay system" evidence="5 6">
    <location>
        <position position="441"/>
    </location>
</feature>
<dbReference type="SUPFAM" id="SSF52025">
    <property type="entry name" value="PA domain"/>
    <property type="match status" value="1"/>
</dbReference>
<dbReference type="InterPro" id="IPR036852">
    <property type="entry name" value="Peptidase_S8/S53_dom_sf"/>
</dbReference>
<dbReference type="PROSITE" id="PS51892">
    <property type="entry name" value="SUBTILASE"/>
    <property type="match status" value="1"/>
</dbReference>
<comment type="caution">
    <text evidence="10">The sequence shown here is derived from an EMBL/GenBank/DDBJ whole genome shotgun (WGS) entry which is preliminary data.</text>
</comment>
<feature type="active site" description="Charge relay system" evidence="5 6">
    <location>
        <position position="232"/>
    </location>
</feature>
<dbReference type="PANTHER" id="PTHR43806:SF11">
    <property type="entry name" value="CEREVISIN-RELATED"/>
    <property type="match status" value="1"/>
</dbReference>
<evidence type="ECO:0000256" key="5">
    <source>
        <dbReference type="PIRSR" id="PIRSR615500-1"/>
    </source>
</evidence>
<dbReference type="GO" id="GO:0006508">
    <property type="term" value="P:proteolysis"/>
    <property type="evidence" value="ECO:0007669"/>
    <property type="project" value="UniProtKB-KW"/>
</dbReference>
<dbReference type="PANTHER" id="PTHR43806">
    <property type="entry name" value="PEPTIDASE S8"/>
    <property type="match status" value="1"/>
</dbReference>
<dbReference type="PRINTS" id="PR00723">
    <property type="entry name" value="SUBTILISIN"/>
</dbReference>
<feature type="signal peptide" evidence="8">
    <location>
        <begin position="1"/>
        <end position="25"/>
    </location>
</feature>
<keyword evidence="4 6" id="KW-0720">Serine protease</keyword>
<accession>A0A7W7S749</accession>
<evidence type="ECO:0000256" key="7">
    <source>
        <dbReference type="RuleBase" id="RU003355"/>
    </source>
</evidence>
<dbReference type="Gene3D" id="3.50.30.30">
    <property type="match status" value="1"/>
</dbReference>
<dbReference type="SUPFAM" id="SSF52743">
    <property type="entry name" value="Subtilisin-like"/>
    <property type="match status" value="1"/>
</dbReference>
<organism evidence="10 11">
    <name type="scientific">Kitasatospora gansuensis</name>
    <dbReference type="NCBI Taxonomy" id="258050"/>
    <lineage>
        <taxon>Bacteria</taxon>
        <taxon>Bacillati</taxon>
        <taxon>Actinomycetota</taxon>
        <taxon>Actinomycetes</taxon>
        <taxon>Kitasatosporales</taxon>
        <taxon>Streptomycetaceae</taxon>
        <taxon>Kitasatospora</taxon>
    </lineage>
</organism>
<evidence type="ECO:0000256" key="4">
    <source>
        <dbReference type="ARBA" id="ARBA00022825"/>
    </source>
</evidence>
<dbReference type="InterPro" id="IPR023827">
    <property type="entry name" value="Peptidase_S8_Asp-AS"/>
</dbReference>
<feature type="active site" description="Charge relay system" evidence="5 6">
    <location>
        <position position="270"/>
    </location>
</feature>
<evidence type="ECO:0000313" key="11">
    <source>
        <dbReference type="Proteomes" id="UP000573327"/>
    </source>
</evidence>
<dbReference type="Proteomes" id="UP000573327">
    <property type="component" value="Unassembled WGS sequence"/>
</dbReference>
<feature type="domain" description="Peptidase S8/S53" evidence="9">
    <location>
        <begin position="223"/>
        <end position="475"/>
    </location>
</feature>